<feature type="domain" description="TonB C-terminal" evidence="6">
    <location>
        <begin position="279"/>
        <end position="366"/>
    </location>
</feature>
<reference evidence="7 8" key="1">
    <citation type="submission" date="2017-08" db="EMBL/GenBank/DDBJ databases">
        <title>Fine stratification of microbial communities through a metagenomic profile of the photic zone.</title>
        <authorList>
            <person name="Haro-Moreno J.M."/>
            <person name="Lopez-Perez M."/>
            <person name="De La Torre J."/>
            <person name="Picazo A."/>
            <person name="Camacho A."/>
            <person name="Rodriguez-Valera F."/>
        </authorList>
    </citation>
    <scope>NUCLEOTIDE SEQUENCE [LARGE SCALE GENOMIC DNA]</scope>
    <source>
        <strain evidence="7">MED-G28</strain>
    </source>
</reference>
<protein>
    <recommendedName>
        <fullName evidence="6">TonB C-terminal domain-containing protein</fullName>
    </recommendedName>
</protein>
<evidence type="ECO:0000256" key="1">
    <source>
        <dbReference type="ARBA" id="ARBA00004167"/>
    </source>
</evidence>
<evidence type="ECO:0000313" key="7">
    <source>
        <dbReference type="EMBL" id="PDH35030.1"/>
    </source>
</evidence>
<evidence type="ECO:0000259" key="6">
    <source>
        <dbReference type="PROSITE" id="PS52015"/>
    </source>
</evidence>
<comment type="subcellular location">
    <subcellularLocation>
        <location evidence="1">Membrane</location>
        <topology evidence="1">Single-pass membrane protein</topology>
    </subcellularLocation>
</comment>
<dbReference type="SUPFAM" id="SSF48452">
    <property type="entry name" value="TPR-like"/>
    <property type="match status" value="1"/>
</dbReference>
<feature type="transmembrane region" description="Helical" evidence="5">
    <location>
        <begin position="12"/>
        <end position="34"/>
    </location>
</feature>
<dbReference type="GO" id="GO:0055085">
    <property type="term" value="P:transmembrane transport"/>
    <property type="evidence" value="ECO:0007669"/>
    <property type="project" value="InterPro"/>
</dbReference>
<dbReference type="Pfam" id="PF13374">
    <property type="entry name" value="TPR_10"/>
    <property type="match status" value="1"/>
</dbReference>
<dbReference type="Gene3D" id="3.30.1150.10">
    <property type="match status" value="1"/>
</dbReference>
<dbReference type="GO" id="GO:0016020">
    <property type="term" value="C:membrane"/>
    <property type="evidence" value="ECO:0007669"/>
    <property type="project" value="UniProtKB-SubCell"/>
</dbReference>
<dbReference type="InterPro" id="IPR011990">
    <property type="entry name" value="TPR-like_helical_dom_sf"/>
</dbReference>
<name>A0A2A5WEU4_9GAMM</name>
<dbReference type="Proteomes" id="UP000219329">
    <property type="component" value="Unassembled WGS sequence"/>
</dbReference>
<keyword evidence="4 5" id="KW-0472">Membrane</keyword>
<proteinExistence type="predicted"/>
<evidence type="ECO:0000256" key="5">
    <source>
        <dbReference type="SAM" id="Phobius"/>
    </source>
</evidence>
<evidence type="ECO:0000256" key="2">
    <source>
        <dbReference type="ARBA" id="ARBA00022692"/>
    </source>
</evidence>
<dbReference type="InterPro" id="IPR037682">
    <property type="entry name" value="TonB_C"/>
</dbReference>
<gene>
    <name evidence="7" type="ORF">CNF02_03100</name>
</gene>
<dbReference type="NCBIfam" id="TIGR01352">
    <property type="entry name" value="tonB_Cterm"/>
    <property type="match status" value="1"/>
</dbReference>
<keyword evidence="3 5" id="KW-1133">Transmembrane helix</keyword>
<keyword evidence="2 5" id="KW-0812">Transmembrane</keyword>
<evidence type="ECO:0000256" key="3">
    <source>
        <dbReference type="ARBA" id="ARBA00022989"/>
    </source>
</evidence>
<organism evidence="7 8">
    <name type="scientific">OM182 bacterium MED-G28</name>
    <dbReference type="NCBI Taxonomy" id="1986256"/>
    <lineage>
        <taxon>Bacteria</taxon>
        <taxon>Pseudomonadati</taxon>
        <taxon>Pseudomonadota</taxon>
        <taxon>Gammaproteobacteria</taxon>
        <taxon>OMG group</taxon>
        <taxon>OM182 clade</taxon>
    </lineage>
</organism>
<sequence length="366" mass="41148">MNIFQHRRNKSAPFLLLFYCCTLIYFTFAASYSFGQSTLEIDDFNAAYLQYGETKNSEPEIAREAARRAYELGKELFGARSERSAMLAINYATLIADESASQSFLDEAVEIYQTVFGFGSEAMIDPLMRLGRTLNDQEKEVLARQYYRRALQLAETHLGPDSSKVGSIEIELGAISLRVGELTEAWESIQEAKIILSKYTDAGSQSGLTRIELLAGEYFLARNEYQNAIEPLLNSLAKFERYPGSNVAVRNRIALINAYENSGQQDLATIQCVAIGETRRVSENENLRPVYRARSEELNIHGIAGGVQIEFLVDKEGFVRNPRLVSSLTNSALGRNLLDLIQKFRFAPRFIDGTVVDSPNQTYTFD</sequence>
<dbReference type="AlphaFoldDB" id="A0A2A5WEU4"/>
<evidence type="ECO:0000256" key="4">
    <source>
        <dbReference type="ARBA" id="ARBA00023136"/>
    </source>
</evidence>
<dbReference type="InterPro" id="IPR006260">
    <property type="entry name" value="TonB/TolA_C"/>
</dbReference>
<accession>A0A2A5WEU4</accession>
<dbReference type="EMBL" id="NTJZ01000002">
    <property type="protein sequence ID" value="PDH35030.1"/>
    <property type="molecule type" value="Genomic_DNA"/>
</dbReference>
<dbReference type="SUPFAM" id="SSF74653">
    <property type="entry name" value="TolA/TonB C-terminal domain"/>
    <property type="match status" value="1"/>
</dbReference>
<comment type="caution">
    <text evidence="7">The sequence shown here is derived from an EMBL/GenBank/DDBJ whole genome shotgun (WGS) entry which is preliminary data.</text>
</comment>
<evidence type="ECO:0000313" key="8">
    <source>
        <dbReference type="Proteomes" id="UP000219329"/>
    </source>
</evidence>
<dbReference type="PROSITE" id="PS52015">
    <property type="entry name" value="TONB_CTD"/>
    <property type="match status" value="1"/>
</dbReference>
<dbReference type="Gene3D" id="1.25.40.10">
    <property type="entry name" value="Tetratricopeptide repeat domain"/>
    <property type="match status" value="1"/>
</dbReference>